<feature type="transmembrane region" description="Helical" evidence="2">
    <location>
        <begin position="149"/>
        <end position="168"/>
    </location>
</feature>
<keyword evidence="2" id="KW-1133">Transmembrane helix</keyword>
<dbReference type="CDD" id="cd07302">
    <property type="entry name" value="CHD"/>
    <property type="match status" value="1"/>
</dbReference>
<feature type="transmembrane region" description="Helical" evidence="2">
    <location>
        <begin position="38"/>
        <end position="58"/>
    </location>
</feature>
<dbReference type="RefSeq" id="WP_344778439.1">
    <property type="nucleotide sequence ID" value="NZ_BAABAH010000018.1"/>
</dbReference>
<dbReference type="SMART" id="SM00044">
    <property type="entry name" value="CYCc"/>
    <property type="match status" value="1"/>
</dbReference>
<dbReference type="Pfam" id="PF00211">
    <property type="entry name" value="Guanylate_cyc"/>
    <property type="match status" value="1"/>
</dbReference>
<dbReference type="PROSITE" id="PS50125">
    <property type="entry name" value="GUANYLATE_CYCLASE_2"/>
    <property type="match status" value="1"/>
</dbReference>
<dbReference type="PANTHER" id="PTHR43081">
    <property type="entry name" value="ADENYLATE CYCLASE, TERMINAL-DIFFERENTIATION SPECIFIC-RELATED"/>
    <property type="match status" value="1"/>
</dbReference>
<feature type="transmembrane region" description="Helical" evidence="2">
    <location>
        <begin position="174"/>
        <end position="195"/>
    </location>
</feature>
<evidence type="ECO:0000256" key="1">
    <source>
        <dbReference type="ARBA" id="ARBA00005381"/>
    </source>
</evidence>
<keyword evidence="2" id="KW-0472">Membrane</keyword>
<protein>
    <recommendedName>
        <fullName evidence="3">Guanylate cyclase domain-containing protein</fullName>
    </recommendedName>
</protein>
<feature type="domain" description="Guanylate cyclase" evidence="3">
    <location>
        <begin position="265"/>
        <end position="396"/>
    </location>
</feature>
<dbReference type="SUPFAM" id="SSF55073">
    <property type="entry name" value="Nucleotide cyclase"/>
    <property type="match status" value="1"/>
</dbReference>
<feature type="transmembrane region" description="Helical" evidence="2">
    <location>
        <begin position="70"/>
        <end position="91"/>
    </location>
</feature>
<evidence type="ECO:0000256" key="2">
    <source>
        <dbReference type="SAM" id="Phobius"/>
    </source>
</evidence>
<dbReference type="EMBL" id="BAABAH010000018">
    <property type="protein sequence ID" value="GAA3833237.1"/>
    <property type="molecule type" value="Genomic_DNA"/>
</dbReference>
<keyword evidence="5" id="KW-1185">Reference proteome</keyword>
<sequence length="440" mass="47232">MRFWDLSDADVEAIDAEPWDGPLVGLVRPMTLRSMTRIYLAGTFLALQAALMAFLFGLLVPDELRHPHALVAMAVVLLVVGVLIPVGLVVLPGRTIRRWTPATGTVITLSMGILSTGGIWASGPHYAVVVVFYFEALPFAFYALRLRWALLGAADAVVGCGLVMFLQDGWAHPALQWLTAVSTIVAVAMTVGLLAERADRLAASEHAARVELDEVNRTLEDRVAEQVGEIERLGGLRRFLTPQVADAVLSADADAVMRPHRARIAVFFCDLRGFTAFTKDSEPEEVVADLDLYYRTVGEVLQRHGATIGGYAGDGIMAYFGDPVPHPEPARAAGAMVAELRRDLDALVAEWHRRGHDLSYGVGLACGYATLGVVGFDGRFDYTPLGGVVNLAARLCGKAAAGQVLVDHATYADLDGTAVCTPVEGLELKGLGEQRAYALA</sequence>
<keyword evidence="2" id="KW-0812">Transmembrane</keyword>
<reference evidence="5" key="1">
    <citation type="journal article" date="2019" name="Int. J. Syst. Evol. Microbiol.">
        <title>The Global Catalogue of Microorganisms (GCM) 10K type strain sequencing project: providing services to taxonomists for standard genome sequencing and annotation.</title>
        <authorList>
            <consortium name="The Broad Institute Genomics Platform"/>
            <consortium name="The Broad Institute Genome Sequencing Center for Infectious Disease"/>
            <person name="Wu L."/>
            <person name="Ma J."/>
        </authorList>
    </citation>
    <scope>NUCLEOTIDE SEQUENCE [LARGE SCALE GENOMIC DNA]</scope>
    <source>
        <strain evidence="5">JCM 16953</strain>
    </source>
</reference>
<dbReference type="Proteomes" id="UP001501821">
    <property type="component" value="Unassembled WGS sequence"/>
</dbReference>
<comment type="similarity">
    <text evidence="1">Belongs to the adenylyl cyclase class-3 family.</text>
</comment>
<evidence type="ECO:0000313" key="4">
    <source>
        <dbReference type="EMBL" id="GAA3833237.1"/>
    </source>
</evidence>
<dbReference type="PANTHER" id="PTHR43081:SF20">
    <property type="entry name" value="TWO-COMPONENT RESPONSE REGULATOR"/>
    <property type="match status" value="1"/>
</dbReference>
<gene>
    <name evidence="4" type="ORF">GCM10022242_37870</name>
</gene>
<organism evidence="4 5">
    <name type="scientific">Nocardioides panacisoli</name>
    <dbReference type="NCBI Taxonomy" id="627624"/>
    <lineage>
        <taxon>Bacteria</taxon>
        <taxon>Bacillati</taxon>
        <taxon>Actinomycetota</taxon>
        <taxon>Actinomycetes</taxon>
        <taxon>Propionibacteriales</taxon>
        <taxon>Nocardioidaceae</taxon>
        <taxon>Nocardioides</taxon>
    </lineage>
</organism>
<evidence type="ECO:0000259" key="3">
    <source>
        <dbReference type="PROSITE" id="PS50125"/>
    </source>
</evidence>
<evidence type="ECO:0000313" key="5">
    <source>
        <dbReference type="Proteomes" id="UP001501821"/>
    </source>
</evidence>
<dbReference type="Gene3D" id="3.30.70.1230">
    <property type="entry name" value="Nucleotide cyclase"/>
    <property type="match status" value="1"/>
</dbReference>
<proteinExistence type="inferred from homology"/>
<dbReference type="InterPro" id="IPR050697">
    <property type="entry name" value="Adenylyl/Guanylyl_Cyclase_3/4"/>
</dbReference>
<name>A0ABP7J3Z8_9ACTN</name>
<accession>A0ABP7J3Z8</accession>
<comment type="caution">
    <text evidence="4">The sequence shown here is derived from an EMBL/GenBank/DDBJ whole genome shotgun (WGS) entry which is preliminary data.</text>
</comment>
<dbReference type="InterPro" id="IPR001054">
    <property type="entry name" value="A/G_cyclase"/>
</dbReference>
<dbReference type="InterPro" id="IPR029787">
    <property type="entry name" value="Nucleotide_cyclase"/>
</dbReference>